<evidence type="ECO:0000313" key="2">
    <source>
        <dbReference type="Proteomes" id="UP000006035"/>
    </source>
</evidence>
<accession>A0ABN0D707</accession>
<evidence type="ECO:0008006" key="3">
    <source>
        <dbReference type="Google" id="ProtNLM"/>
    </source>
</evidence>
<dbReference type="Proteomes" id="UP000006035">
    <property type="component" value="Unassembled WGS sequence"/>
</dbReference>
<dbReference type="EMBL" id="AFTL01000008">
    <property type="protein sequence ID" value="EGS38511.1"/>
    <property type="molecule type" value="Genomic_DNA"/>
</dbReference>
<name>A0ABN0D707_9LACO</name>
<reference evidence="1 2" key="1">
    <citation type="submission" date="2011-05" db="EMBL/GenBank/DDBJ databases">
        <authorList>
            <person name="Durkin A.S."/>
            <person name="Kim M."/>
            <person name="Radune D."/>
            <person name="Hostetler J."/>
            <person name="Torralba M."/>
            <person name="Gillis M."/>
            <person name="Methe B."/>
            <person name="Sutton G."/>
            <person name="Nelson K.E."/>
        </authorList>
    </citation>
    <scope>NUCLEOTIDE SEQUENCE [LARGE SCALE GENOMIC DNA]</scope>
    <source>
        <strain evidence="1 2">F0423</strain>
    </source>
</reference>
<gene>
    <name evidence="1" type="ORF">HMPREF9102_1656</name>
</gene>
<evidence type="ECO:0000313" key="1">
    <source>
        <dbReference type="EMBL" id="EGS38511.1"/>
    </source>
</evidence>
<protein>
    <recommendedName>
        <fullName evidence="3">Transposase IS204/IS1001/IS1096/IS1165 zinc-finger domain-containing protein</fullName>
    </recommendedName>
</protein>
<keyword evidence="2" id="KW-1185">Reference proteome</keyword>
<organism evidence="1 2">
    <name type="scientific">Limosilactobacillus oris F0423</name>
    <dbReference type="NCBI Taxonomy" id="944562"/>
    <lineage>
        <taxon>Bacteria</taxon>
        <taxon>Bacillati</taxon>
        <taxon>Bacillota</taxon>
        <taxon>Bacilli</taxon>
        <taxon>Lactobacillales</taxon>
        <taxon>Lactobacillaceae</taxon>
        <taxon>Limosilactobacillus</taxon>
    </lineage>
</organism>
<comment type="caution">
    <text evidence="1">The sequence shown here is derived from an EMBL/GenBank/DDBJ whole genome shotgun (WGS) entry which is preliminary data.</text>
</comment>
<sequence>MNHSTRVALGVKDCHLELDEKRFTEPVEDQGDRIVIHFIQSYPLRCPRCGQPMLKNGFKTVNALGPALHYKPTIWSIRKQNTSVNLPLTVRPWLLKLPQSRTLIIATILPGPLSNGQ</sequence>
<proteinExistence type="predicted"/>